<feature type="transmembrane region" description="Helical" evidence="7">
    <location>
        <begin position="110"/>
        <end position="130"/>
    </location>
</feature>
<reference evidence="8 9" key="1">
    <citation type="submission" date="2019-01" db="EMBL/GenBank/DDBJ databases">
        <title>Genomic insights into a novel species Rhodoferax sp.</title>
        <authorList>
            <person name="Jin L."/>
        </authorList>
    </citation>
    <scope>NUCLEOTIDE SEQUENCE [LARGE SCALE GENOMIC DNA]</scope>
    <source>
        <strain evidence="8 9">CHu59-6-5</strain>
    </source>
</reference>
<proteinExistence type="inferred from homology"/>
<evidence type="ECO:0000256" key="7">
    <source>
        <dbReference type="SAM" id="Phobius"/>
    </source>
</evidence>
<dbReference type="KEGG" id="rhf:EUB48_04185"/>
<accession>A0A515D850</accession>
<gene>
    <name evidence="8" type="ORF">EUB48_04185</name>
</gene>
<keyword evidence="9" id="KW-1185">Reference proteome</keyword>
<keyword evidence="3" id="KW-1003">Cell membrane</keyword>
<evidence type="ECO:0000313" key="9">
    <source>
        <dbReference type="Proteomes" id="UP000316798"/>
    </source>
</evidence>
<feature type="transmembrane region" description="Helical" evidence="7">
    <location>
        <begin position="438"/>
        <end position="460"/>
    </location>
</feature>
<protein>
    <recommendedName>
        <fullName evidence="10">Lipopolysaccharide biosynthesis protein</fullName>
    </recommendedName>
</protein>
<dbReference type="Pfam" id="PF13440">
    <property type="entry name" value="Polysacc_synt_3"/>
    <property type="match status" value="1"/>
</dbReference>
<feature type="transmembrane region" description="Helical" evidence="7">
    <location>
        <begin position="75"/>
        <end position="98"/>
    </location>
</feature>
<feature type="transmembrane region" description="Helical" evidence="7">
    <location>
        <begin position="142"/>
        <end position="160"/>
    </location>
</feature>
<evidence type="ECO:0000256" key="6">
    <source>
        <dbReference type="ARBA" id="ARBA00023136"/>
    </source>
</evidence>
<evidence type="ECO:0000256" key="5">
    <source>
        <dbReference type="ARBA" id="ARBA00022989"/>
    </source>
</evidence>
<dbReference type="Proteomes" id="UP000316798">
    <property type="component" value="Chromosome"/>
</dbReference>
<feature type="transmembrane region" description="Helical" evidence="7">
    <location>
        <begin position="12"/>
        <end position="32"/>
    </location>
</feature>
<dbReference type="AlphaFoldDB" id="A0A515D850"/>
<feature type="transmembrane region" description="Helical" evidence="7">
    <location>
        <begin position="413"/>
        <end position="432"/>
    </location>
</feature>
<dbReference type="PANTHER" id="PTHR30250">
    <property type="entry name" value="PST FAMILY PREDICTED COLANIC ACID TRANSPORTER"/>
    <property type="match status" value="1"/>
</dbReference>
<sequence>MSTRRSLVFSFLDRYASLAISVASSMVIARLLTPTEIGVFSVTMVLLMFVATVRDLGAGQYLVQERELTTERIRAVWAVQLGLGLGLACVVLLASYPVALFYNEPRMRNIMLVVALNYAINPFGSLTYAWLMREMRFESVALMRFSAGLSGALVSIFLAWHHYGPISLAFGALASTLANALIAVYYRPKSFPWLPGVAEIRRVLAFGSKLTASTLITVLANNAPELFLGKLQSLTAAGLYSRSNGLVQMFNRLFVDAVGAVCLPWFARQSREHGSFVEPFLKSTAYVTAFGWSFCLALVCLAQPVVRLLYGHQWDQSVDLVRLLAVAMAFSVPAALCEVALLSSGAVGTIAQVTVFSAIQGVAFVAIGASQGLLMLGVATIVAAAVTAMLWLRATTRQIELPLHGLLPSLGKSAAVALIAAIGPVLVLWIYGPYPEVVVMPLVMGGVASGVGFVTGVLIFRHPLQEEILAVWVKLKRRTA</sequence>
<feature type="transmembrane region" description="Helical" evidence="7">
    <location>
        <begin position="362"/>
        <end position="392"/>
    </location>
</feature>
<feature type="transmembrane region" description="Helical" evidence="7">
    <location>
        <begin position="287"/>
        <end position="309"/>
    </location>
</feature>
<evidence type="ECO:0000256" key="4">
    <source>
        <dbReference type="ARBA" id="ARBA00022692"/>
    </source>
</evidence>
<name>A0A515D850_9BURK</name>
<keyword evidence="5 7" id="KW-1133">Transmembrane helix</keyword>
<evidence type="ECO:0000313" key="8">
    <source>
        <dbReference type="EMBL" id="QDL36584.1"/>
    </source>
</evidence>
<dbReference type="EMBL" id="CP035503">
    <property type="protein sequence ID" value="QDL36584.1"/>
    <property type="molecule type" value="Genomic_DNA"/>
</dbReference>
<dbReference type="GO" id="GO:0005886">
    <property type="term" value="C:plasma membrane"/>
    <property type="evidence" value="ECO:0007669"/>
    <property type="project" value="UniProtKB-SubCell"/>
</dbReference>
<keyword evidence="6 7" id="KW-0472">Membrane</keyword>
<feature type="transmembrane region" description="Helical" evidence="7">
    <location>
        <begin position="38"/>
        <end position="63"/>
    </location>
</feature>
<evidence type="ECO:0000256" key="3">
    <source>
        <dbReference type="ARBA" id="ARBA00022475"/>
    </source>
</evidence>
<dbReference type="RefSeq" id="WP_142817751.1">
    <property type="nucleotide sequence ID" value="NZ_CP035503.1"/>
</dbReference>
<evidence type="ECO:0000256" key="2">
    <source>
        <dbReference type="ARBA" id="ARBA00007430"/>
    </source>
</evidence>
<comment type="subcellular location">
    <subcellularLocation>
        <location evidence="1">Cell membrane</location>
        <topology evidence="1">Multi-pass membrane protein</topology>
    </subcellularLocation>
</comment>
<organism evidence="8 9">
    <name type="scientific">Rhodoferax sediminis</name>
    <dbReference type="NCBI Taxonomy" id="2509614"/>
    <lineage>
        <taxon>Bacteria</taxon>
        <taxon>Pseudomonadati</taxon>
        <taxon>Pseudomonadota</taxon>
        <taxon>Betaproteobacteria</taxon>
        <taxon>Burkholderiales</taxon>
        <taxon>Comamonadaceae</taxon>
        <taxon>Rhodoferax</taxon>
    </lineage>
</organism>
<keyword evidence="4 7" id="KW-0812">Transmembrane</keyword>
<dbReference type="InterPro" id="IPR050833">
    <property type="entry name" value="Poly_Biosynth_Transport"/>
</dbReference>
<feature type="transmembrane region" description="Helical" evidence="7">
    <location>
        <begin position="166"/>
        <end position="186"/>
    </location>
</feature>
<comment type="similarity">
    <text evidence="2">Belongs to the polysaccharide synthase family.</text>
</comment>
<evidence type="ECO:0000256" key="1">
    <source>
        <dbReference type="ARBA" id="ARBA00004651"/>
    </source>
</evidence>
<dbReference type="OrthoDB" id="5486360at2"/>
<dbReference type="PANTHER" id="PTHR30250:SF10">
    <property type="entry name" value="LIPOPOLYSACCHARIDE BIOSYNTHESIS PROTEIN WZXC"/>
    <property type="match status" value="1"/>
</dbReference>
<evidence type="ECO:0008006" key="10">
    <source>
        <dbReference type="Google" id="ProtNLM"/>
    </source>
</evidence>
<feature type="transmembrane region" description="Helical" evidence="7">
    <location>
        <begin position="321"/>
        <end position="342"/>
    </location>
</feature>